<dbReference type="OrthoDB" id="5314256at2"/>
<protein>
    <recommendedName>
        <fullName evidence="4">Outer membrane protein</fullName>
    </recommendedName>
</protein>
<gene>
    <name evidence="2" type="ordered locus">HCD_01285</name>
</gene>
<dbReference type="Proteomes" id="UP000005013">
    <property type="component" value="Chromosome"/>
</dbReference>
<dbReference type="AlphaFoldDB" id="I0EQS0"/>
<sequence length="824" mass="92099">MKNYSKYLPLIILSLDAHPKDGFFLEAGFEAGVINATKEPISQNITPTSMDYNGIAYQGVKQNPNVLKSNHSKSPKLEKPSVEKPSAVVSSSSPKHPKNSQESTQTQEPVTPPQAHSVDSQSNLPSSTKSQEQHASPSESHNSKTIIVDSSNPCPYSASPDIACLDSTDASAPKTNVVNGKTLNTTPLPNVNVYGRPQKPIDYPILKHSIETNMLDKITKSEIKNQHPVFEQGKINGIHFSTTNPIATTIKDSQIDMKNFLPYDLHQVDVYVRVNDNGKLKEVHIAHMEDIPKSADITIDKNLFKNLEHFQSQSIPTESFVFKASSSSDEVTKRVLDNVDKITTNIHGVFYQHKDYYGRDPKYYTSFTPETAQLFVNDLLDLAAVFDSKEWADKIMDAGKYFKFQGNISQTQYDNIPAEEVIKQFRAPSNELNIGLVRERTNAYGWSTPRSLDVNPAFLNPDFSPILKEGLVNKPGGLNNNDASRRMFNTLVHEYAHTKGYSHWGNFTKYDPQSFGGVVATVWGDLVLKRALPVLYNNGKVDNGLPDPKVPFTQPQFPSYWNDNDRDGGWMKGDIWQPLEGNATSGPYTNPNANLQGNPYGVNPYQGGSSYGPQGANCHLVSRQYTCHYDDGSVTVSSYALLIQNLNYVLTNISNAHSSYQNSSSNRSHYANSQVGMDMKVGYQKYFNDYVGLAYYGLLKYDYASNSYASLNNIKHMGLGMGIDALFDFITTYSSKKSFVSSFGIFGSVRGIYSHFYVYHQGFNRTNLNVATGLNYRYKHSKYSIGISLPLIKQNLRVQNTSYETILTIGMGHFNVFMNYGWVF</sequence>
<feature type="compositionally biased region" description="Polar residues" evidence="1">
    <location>
        <begin position="117"/>
        <end position="152"/>
    </location>
</feature>
<accession>I0EQS0</accession>
<organism evidence="2 3">
    <name type="scientific">Helicobacter cetorum (strain ATCC BAA-540 / CCUG 52418 / MIT 99-5656)</name>
    <dbReference type="NCBI Taxonomy" id="1163745"/>
    <lineage>
        <taxon>Bacteria</taxon>
        <taxon>Pseudomonadati</taxon>
        <taxon>Campylobacterota</taxon>
        <taxon>Epsilonproteobacteria</taxon>
        <taxon>Campylobacterales</taxon>
        <taxon>Helicobacteraceae</taxon>
        <taxon>Helicobacter</taxon>
    </lineage>
</organism>
<reference evidence="2 3" key="1">
    <citation type="journal article" date="2013" name="PLoS ONE">
        <title>Sequence Divergence and Conservation in Genomes ofHelicobacter cetorum Strains from a Dolphin and a Whale.</title>
        <authorList>
            <person name="Kersulyte D."/>
            <person name="Rossi M."/>
            <person name="Berg D.E."/>
        </authorList>
    </citation>
    <scope>NUCLEOTIDE SEQUENCE [LARGE SCALE GENOMIC DNA]</scope>
    <source>
        <strain evidence="2 3">MIT 99-5656</strain>
    </source>
</reference>
<evidence type="ECO:0000313" key="3">
    <source>
        <dbReference type="Proteomes" id="UP000005013"/>
    </source>
</evidence>
<dbReference type="STRING" id="1163745.HCD_01285"/>
<dbReference type="RefSeq" id="WP_014658816.1">
    <property type="nucleotide sequence ID" value="NC_017735.1"/>
</dbReference>
<dbReference type="PATRIC" id="fig|1163745.3.peg.275"/>
<dbReference type="PRINTS" id="PR01776">
    <property type="entry name" value="HPOMPFAMILY"/>
</dbReference>
<keyword evidence="3" id="KW-1185">Reference proteome</keyword>
<evidence type="ECO:0000313" key="2">
    <source>
        <dbReference type="EMBL" id="AFI05289.1"/>
    </source>
</evidence>
<dbReference type="HOGENOM" id="CLU_017994_1_0_7"/>
<name>I0EQS0_HELCM</name>
<dbReference type="KEGG" id="hcm:HCD_01285"/>
<evidence type="ECO:0008006" key="4">
    <source>
        <dbReference type="Google" id="ProtNLM"/>
    </source>
</evidence>
<feature type="compositionally biased region" description="Low complexity" evidence="1">
    <location>
        <begin position="83"/>
        <end position="94"/>
    </location>
</feature>
<feature type="region of interest" description="Disordered" evidence="1">
    <location>
        <begin position="65"/>
        <end position="152"/>
    </location>
</feature>
<proteinExistence type="predicted"/>
<dbReference type="EMBL" id="CP003481">
    <property type="protein sequence ID" value="AFI05289.1"/>
    <property type="molecule type" value="Genomic_DNA"/>
</dbReference>
<evidence type="ECO:0000256" key="1">
    <source>
        <dbReference type="SAM" id="MobiDB-lite"/>
    </source>
</evidence>
<dbReference type="InterPro" id="IPR002718">
    <property type="entry name" value="OMP_Helicobacter"/>
</dbReference>